<accession>A0A955L890</accession>
<reference evidence="1" key="2">
    <citation type="journal article" date="2021" name="Microbiome">
        <title>Successional dynamics and alternative stable states in a saline activated sludge microbial community over 9 years.</title>
        <authorList>
            <person name="Wang Y."/>
            <person name="Ye J."/>
            <person name="Ju F."/>
            <person name="Liu L."/>
            <person name="Boyd J.A."/>
            <person name="Deng Y."/>
            <person name="Parks D.H."/>
            <person name="Jiang X."/>
            <person name="Yin X."/>
            <person name="Woodcroft B.J."/>
            <person name="Tyson G.W."/>
            <person name="Hugenholtz P."/>
            <person name="Polz M.F."/>
            <person name="Zhang T."/>
        </authorList>
    </citation>
    <scope>NUCLEOTIDE SEQUENCE</scope>
    <source>
        <strain evidence="1">HKST-UBA11</strain>
    </source>
</reference>
<comment type="caution">
    <text evidence="1">The sequence shown here is derived from an EMBL/GenBank/DDBJ whole genome shotgun (WGS) entry which is preliminary data.</text>
</comment>
<proteinExistence type="predicted"/>
<protein>
    <submittedName>
        <fullName evidence="1">Uncharacterized protein</fullName>
    </submittedName>
</protein>
<dbReference type="AlphaFoldDB" id="A0A955L890"/>
<name>A0A955L890_9BACT</name>
<dbReference type="EMBL" id="JAGQLH010000027">
    <property type="protein sequence ID" value="MCA9385563.1"/>
    <property type="molecule type" value="Genomic_DNA"/>
</dbReference>
<gene>
    <name evidence="1" type="ORF">KC717_02860</name>
</gene>
<dbReference type="Gene3D" id="3.90.1720.10">
    <property type="entry name" value="endopeptidase domain like (from Nostoc punctiforme)"/>
    <property type="match status" value="1"/>
</dbReference>
<sequence>MIRRIPEKLQLEIDKYFSLDMHGTNVVCPYYINPKSTRGNLRVMAGKGAPEEIELETRIWAKVKGFDIVNASAEEIREFMLQMKIGVDCSGFVAQILNNYMTKMGYGPLRLYLSFDNNSLIARLRRFLRPLENIGANILTSDLNADHIDDLNEIRPGDLIRAKGNQRNAHHVGIITEVEYDEESQSVRKFTYANSHRFYENQNGMRYGEVVLDNPGKELKDQTWTDTLNGRNYFLEDLLVDYEDNGIRRLKFSSEIGL</sequence>
<organism evidence="1 2">
    <name type="scientific">Candidatus Dojkabacteria bacterium</name>
    <dbReference type="NCBI Taxonomy" id="2099670"/>
    <lineage>
        <taxon>Bacteria</taxon>
        <taxon>Candidatus Dojkabacteria</taxon>
    </lineage>
</organism>
<dbReference type="Proteomes" id="UP000754563">
    <property type="component" value="Unassembled WGS sequence"/>
</dbReference>
<reference evidence="1" key="1">
    <citation type="submission" date="2020-04" db="EMBL/GenBank/DDBJ databases">
        <authorList>
            <person name="Zhang T."/>
        </authorList>
    </citation>
    <scope>NUCLEOTIDE SEQUENCE</scope>
    <source>
        <strain evidence="1">HKST-UBA11</strain>
    </source>
</reference>
<evidence type="ECO:0000313" key="1">
    <source>
        <dbReference type="EMBL" id="MCA9385563.1"/>
    </source>
</evidence>
<evidence type="ECO:0000313" key="2">
    <source>
        <dbReference type="Proteomes" id="UP000754563"/>
    </source>
</evidence>